<keyword evidence="11 14" id="KW-0472">Membrane</keyword>
<evidence type="ECO:0000256" key="11">
    <source>
        <dbReference type="ARBA" id="ARBA00023136"/>
    </source>
</evidence>
<dbReference type="InterPro" id="IPR036539">
    <property type="entry name" value="Cyt_c_oxidase_su7a_sf"/>
</dbReference>
<keyword evidence="6" id="KW-0809">Transit peptide</keyword>
<keyword evidence="10" id="KW-0496">Mitochondrion</keyword>
<sequence>MRSLMVLRQLAQRNFSSSSRLQLKNRVPEFQKVFQEDNGLPVHLKGGVRDAVLYRVTMTLTVLGTGIMAYQLFQAAMPQNK</sequence>
<dbReference type="AlphaFoldDB" id="A0AAJ7TLL4"/>
<dbReference type="Proteomes" id="UP001318040">
    <property type="component" value="Chromosome 31"/>
</dbReference>
<dbReference type="GO" id="GO:0097250">
    <property type="term" value="P:mitochondrial respirasome assembly"/>
    <property type="evidence" value="ECO:0007669"/>
    <property type="project" value="TreeGrafter"/>
</dbReference>
<keyword evidence="7 14" id="KW-1133">Transmembrane helix</keyword>
<dbReference type="FunFam" id="4.10.91.10:FF:000001">
    <property type="entry name" value="Cytochrome c oxidase subunit 7A1, mitochondrial"/>
    <property type="match status" value="1"/>
</dbReference>
<evidence type="ECO:0000256" key="3">
    <source>
        <dbReference type="ARBA" id="ARBA00009331"/>
    </source>
</evidence>
<dbReference type="GO" id="GO:0016491">
    <property type="term" value="F:oxidoreductase activity"/>
    <property type="evidence" value="ECO:0007669"/>
    <property type="project" value="UniProtKB-KW"/>
</dbReference>
<dbReference type="GO" id="GO:0002082">
    <property type="term" value="P:regulation of oxidative phosphorylation"/>
    <property type="evidence" value="ECO:0007669"/>
    <property type="project" value="TreeGrafter"/>
</dbReference>
<protein>
    <recommendedName>
        <fullName evidence="12">Cytochrome c oxidase subunit 7A2, mitochondrial</fullName>
    </recommendedName>
    <alternativeName>
        <fullName evidence="13">Cytochrome c oxidase subunit VIIa-liver/heart</fullName>
    </alternativeName>
</protein>
<keyword evidence="9" id="KW-0560">Oxidoreductase</keyword>
<dbReference type="PANTHER" id="PTHR10510:SF15">
    <property type="entry name" value="CYTOCHROME C OXIDASE SUBUNIT 7A2, MITOCHONDRIAL"/>
    <property type="match status" value="1"/>
</dbReference>
<evidence type="ECO:0000256" key="14">
    <source>
        <dbReference type="SAM" id="Phobius"/>
    </source>
</evidence>
<dbReference type="Gene3D" id="4.10.91.10">
    <property type="entry name" value="Cytochrome c oxidase, subunit VIIa"/>
    <property type="match status" value="1"/>
</dbReference>
<evidence type="ECO:0000313" key="15">
    <source>
        <dbReference type="Proteomes" id="UP001318040"/>
    </source>
</evidence>
<evidence type="ECO:0000256" key="5">
    <source>
        <dbReference type="ARBA" id="ARBA00022792"/>
    </source>
</evidence>
<evidence type="ECO:0000256" key="1">
    <source>
        <dbReference type="ARBA" id="ARBA00004434"/>
    </source>
</evidence>
<evidence type="ECO:0000313" key="16">
    <source>
        <dbReference type="RefSeq" id="XP_032820135.1"/>
    </source>
</evidence>
<feature type="transmembrane region" description="Helical" evidence="14">
    <location>
        <begin position="52"/>
        <end position="73"/>
    </location>
</feature>
<gene>
    <name evidence="16" type="primary">LOC116947924</name>
</gene>
<accession>A0AAJ7TLL4</accession>
<dbReference type="Pfam" id="PF02238">
    <property type="entry name" value="COX7a"/>
    <property type="match status" value="1"/>
</dbReference>
<dbReference type="SUPFAM" id="SSF81419">
    <property type="entry name" value="Mitochondrial cytochrome c oxidase subunit VIIa"/>
    <property type="match status" value="1"/>
</dbReference>
<dbReference type="InterPro" id="IPR039297">
    <property type="entry name" value="COX7a"/>
</dbReference>
<dbReference type="InterPro" id="IPR003177">
    <property type="entry name" value="Cytc_oxidase_su7a_met"/>
</dbReference>
<keyword evidence="8" id="KW-0007">Acetylation</keyword>
<dbReference type="GO" id="GO:0006123">
    <property type="term" value="P:mitochondrial electron transport, cytochrome c to oxygen"/>
    <property type="evidence" value="ECO:0007669"/>
    <property type="project" value="InterPro"/>
</dbReference>
<evidence type="ECO:0000256" key="9">
    <source>
        <dbReference type="ARBA" id="ARBA00023002"/>
    </source>
</evidence>
<organism evidence="15 16">
    <name type="scientific">Petromyzon marinus</name>
    <name type="common">Sea lamprey</name>
    <dbReference type="NCBI Taxonomy" id="7757"/>
    <lineage>
        <taxon>Eukaryota</taxon>
        <taxon>Metazoa</taxon>
        <taxon>Chordata</taxon>
        <taxon>Craniata</taxon>
        <taxon>Vertebrata</taxon>
        <taxon>Cyclostomata</taxon>
        <taxon>Hyperoartia</taxon>
        <taxon>Petromyzontiformes</taxon>
        <taxon>Petromyzontidae</taxon>
        <taxon>Petromyzon</taxon>
    </lineage>
</organism>
<comment type="similarity">
    <text evidence="3">Belongs to the cytochrome c oxidase VIIa family.</text>
</comment>
<evidence type="ECO:0000256" key="4">
    <source>
        <dbReference type="ARBA" id="ARBA00022692"/>
    </source>
</evidence>
<reference evidence="16" key="1">
    <citation type="submission" date="2025-08" db="UniProtKB">
        <authorList>
            <consortium name="RefSeq"/>
        </authorList>
    </citation>
    <scope>IDENTIFICATION</scope>
    <source>
        <tissue evidence="16">Sperm</tissue>
    </source>
</reference>
<dbReference type="GeneID" id="116947924"/>
<proteinExistence type="inferred from homology"/>
<name>A0AAJ7TLL4_PETMA</name>
<dbReference type="RefSeq" id="XP_032820135.1">
    <property type="nucleotide sequence ID" value="XM_032964244.1"/>
</dbReference>
<evidence type="ECO:0000256" key="2">
    <source>
        <dbReference type="ARBA" id="ARBA00004673"/>
    </source>
</evidence>
<comment type="subcellular location">
    <subcellularLocation>
        <location evidence="1">Mitochondrion inner membrane</location>
        <topology evidence="1">Single-pass membrane protein</topology>
    </subcellularLocation>
</comment>
<evidence type="ECO:0000256" key="10">
    <source>
        <dbReference type="ARBA" id="ARBA00023128"/>
    </source>
</evidence>
<evidence type="ECO:0000256" key="6">
    <source>
        <dbReference type="ARBA" id="ARBA00022946"/>
    </source>
</evidence>
<dbReference type="CDD" id="cd00928">
    <property type="entry name" value="Cyt_c_Oxidase_VIIa"/>
    <property type="match status" value="1"/>
</dbReference>
<evidence type="ECO:0000256" key="7">
    <source>
        <dbReference type="ARBA" id="ARBA00022989"/>
    </source>
</evidence>
<evidence type="ECO:0000256" key="12">
    <source>
        <dbReference type="ARBA" id="ARBA00040282"/>
    </source>
</evidence>
<keyword evidence="15" id="KW-1185">Reference proteome</keyword>
<dbReference type="GO" id="GO:0045277">
    <property type="term" value="C:respiratory chain complex IV"/>
    <property type="evidence" value="ECO:0007669"/>
    <property type="project" value="InterPro"/>
</dbReference>
<dbReference type="PANTHER" id="PTHR10510">
    <property type="entry name" value="CYTOCHROME C OXIDASE POLYPEPTIDE 7A"/>
    <property type="match status" value="1"/>
</dbReference>
<evidence type="ECO:0000256" key="8">
    <source>
        <dbReference type="ARBA" id="ARBA00022990"/>
    </source>
</evidence>
<keyword evidence="4 14" id="KW-0812">Transmembrane</keyword>
<keyword evidence="5" id="KW-0999">Mitochondrion inner membrane</keyword>
<dbReference type="KEGG" id="pmrn:116947924"/>
<comment type="pathway">
    <text evidence="2">Energy metabolism; oxidative phosphorylation.</text>
</comment>
<evidence type="ECO:0000256" key="13">
    <source>
        <dbReference type="ARBA" id="ARBA00042325"/>
    </source>
</evidence>
<dbReference type="GO" id="GO:0005743">
    <property type="term" value="C:mitochondrial inner membrane"/>
    <property type="evidence" value="ECO:0007669"/>
    <property type="project" value="UniProtKB-SubCell"/>
</dbReference>